<dbReference type="PANTHER" id="PTHR35561:SF1">
    <property type="entry name" value="RNA 2',3'-CYCLIC PHOSPHODIESTERASE"/>
    <property type="match status" value="1"/>
</dbReference>
<dbReference type="RefSeq" id="WP_140927316.1">
    <property type="nucleotide sequence ID" value="NZ_VFSU01000016.1"/>
</dbReference>
<evidence type="ECO:0000313" key="4">
    <source>
        <dbReference type="Proteomes" id="UP000319897"/>
    </source>
</evidence>
<dbReference type="GO" id="GO:0004113">
    <property type="term" value="F:2',3'-cyclic-nucleotide 3'-phosphodiesterase activity"/>
    <property type="evidence" value="ECO:0007669"/>
    <property type="project" value="InterPro"/>
</dbReference>
<evidence type="ECO:0000313" key="3">
    <source>
        <dbReference type="EMBL" id="TPE62877.1"/>
    </source>
</evidence>
<sequence length="181" mass="19441">MRLFVALRPPPPVRDALTALMGGIEGARWQSDNNLHLTLAFIGEVDRHQAEAATDALATLVAPPLDLSLGQFGSFEAERADRTAALWIGVTPAEPVATLAAAIRAALRRAGLEPDARKFVPHITLARFSRAGASRDALRPWLSTITAPQASWRADGFHLVQSHLGHDGPHYEPVASYTLSG</sequence>
<evidence type="ECO:0000256" key="2">
    <source>
        <dbReference type="HAMAP-Rule" id="MF_01940"/>
    </source>
</evidence>
<protein>
    <recommendedName>
        <fullName evidence="2">RNA 2',3'-cyclic phosphodiesterase</fullName>
        <shortName evidence="2">RNA 2',3'-CPDase</shortName>
        <ecNumber evidence="2">3.1.4.58</ecNumber>
    </recommendedName>
</protein>
<comment type="function">
    <text evidence="2">Hydrolyzes RNA 2',3'-cyclic phosphodiester to an RNA 2'-phosphomonoester.</text>
</comment>
<reference evidence="3 4" key="1">
    <citation type="submission" date="2019-06" db="EMBL/GenBank/DDBJ databases">
        <authorList>
            <person name="Lee I."/>
            <person name="Jang G.I."/>
            <person name="Hwang C.Y."/>
        </authorList>
    </citation>
    <scope>NUCLEOTIDE SEQUENCE [LARGE SCALE GENOMIC DNA]</scope>
    <source>
        <strain evidence="3 4">PAMC 28131</strain>
    </source>
</reference>
<name>A0A501XRZ6_9SPHN</name>
<dbReference type="Proteomes" id="UP000319897">
    <property type="component" value="Unassembled WGS sequence"/>
</dbReference>
<dbReference type="PANTHER" id="PTHR35561">
    <property type="entry name" value="RNA 2',3'-CYCLIC PHOSPHODIESTERASE"/>
    <property type="match status" value="1"/>
</dbReference>
<accession>A0A501XRZ6</accession>
<dbReference type="InterPro" id="IPR009097">
    <property type="entry name" value="Cyclic_Pdiesterase"/>
</dbReference>
<comment type="similarity">
    <text evidence="2">Belongs to the 2H phosphoesterase superfamily. ThpR family.</text>
</comment>
<keyword evidence="1 2" id="KW-0378">Hydrolase</keyword>
<feature type="short sequence motif" description="HXTX 1" evidence="2">
    <location>
        <begin position="36"/>
        <end position="39"/>
    </location>
</feature>
<feature type="active site" description="Proton acceptor" evidence="2">
    <location>
        <position position="122"/>
    </location>
</feature>
<feature type="short sequence motif" description="HXTX 2" evidence="2">
    <location>
        <begin position="122"/>
        <end position="125"/>
    </location>
</feature>
<dbReference type="Gene3D" id="3.90.1140.10">
    <property type="entry name" value="Cyclic phosphodiesterase"/>
    <property type="match status" value="1"/>
</dbReference>
<evidence type="ECO:0000256" key="1">
    <source>
        <dbReference type="ARBA" id="ARBA00022801"/>
    </source>
</evidence>
<comment type="caution">
    <text evidence="3">The sequence shown here is derived from an EMBL/GenBank/DDBJ whole genome shotgun (WGS) entry which is preliminary data.</text>
</comment>
<dbReference type="NCBIfam" id="TIGR02258">
    <property type="entry name" value="2_5_ligase"/>
    <property type="match status" value="1"/>
</dbReference>
<organism evidence="3 4">
    <name type="scientific">Sandaracinobacter neustonicus</name>
    <dbReference type="NCBI Taxonomy" id="1715348"/>
    <lineage>
        <taxon>Bacteria</taxon>
        <taxon>Pseudomonadati</taxon>
        <taxon>Pseudomonadota</taxon>
        <taxon>Alphaproteobacteria</taxon>
        <taxon>Sphingomonadales</taxon>
        <taxon>Sphingosinicellaceae</taxon>
        <taxon>Sandaracinobacter</taxon>
    </lineage>
</organism>
<gene>
    <name evidence="3" type="primary">thpR</name>
    <name evidence="3" type="ORF">FJQ54_05000</name>
</gene>
<dbReference type="OrthoDB" id="9793819at2"/>
<dbReference type="EC" id="3.1.4.58" evidence="2"/>
<dbReference type="AlphaFoldDB" id="A0A501XRZ6"/>
<dbReference type="Pfam" id="PF13563">
    <property type="entry name" value="2_5_RNA_ligase2"/>
    <property type="match status" value="1"/>
</dbReference>
<dbReference type="InterPro" id="IPR004175">
    <property type="entry name" value="RNA_CPDase"/>
</dbReference>
<dbReference type="HAMAP" id="MF_01940">
    <property type="entry name" value="RNA_CPDase"/>
    <property type="match status" value="1"/>
</dbReference>
<keyword evidence="4" id="KW-1185">Reference proteome</keyword>
<dbReference type="EMBL" id="VFSU01000016">
    <property type="protein sequence ID" value="TPE62877.1"/>
    <property type="molecule type" value="Genomic_DNA"/>
</dbReference>
<proteinExistence type="inferred from homology"/>
<dbReference type="SUPFAM" id="SSF55144">
    <property type="entry name" value="LigT-like"/>
    <property type="match status" value="1"/>
</dbReference>
<dbReference type="GO" id="GO:0008664">
    <property type="term" value="F:RNA 2',3'-cyclic 3'-phosphodiesterase activity"/>
    <property type="evidence" value="ECO:0007669"/>
    <property type="project" value="UniProtKB-EC"/>
</dbReference>
<feature type="active site" description="Proton donor" evidence="2">
    <location>
        <position position="36"/>
    </location>
</feature>
<comment type="catalytic activity">
    <reaction evidence="2">
        <text>a 3'-end 2',3'-cyclophospho-ribonucleotide-RNA + H2O = a 3'-end 2'-phospho-ribonucleotide-RNA + H(+)</text>
        <dbReference type="Rhea" id="RHEA:11828"/>
        <dbReference type="Rhea" id="RHEA-COMP:10464"/>
        <dbReference type="Rhea" id="RHEA-COMP:17353"/>
        <dbReference type="ChEBI" id="CHEBI:15377"/>
        <dbReference type="ChEBI" id="CHEBI:15378"/>
        <dbReference type="ChEBI" id="CHEBI:83064"/>
        <dbReference type="ChEBI" id="CHEBI:173113"/>
        <dbReference type="EC" id="3.1.4.58"/>
    </reaction>
</comment>